<dbReference type="GeneID" id="115754714"/>
<feature type="coiled-coil region" evidence="1">
    <location>
        <begin position="232"/>
        <end position="259"/>
    </location>
</feature>
<sequence>MMAQRSKLKLVHCPACANLLQEPHGCSVFRCGACGAVLKAKKREPTSDGGNSEEMSKSLGDAREDGSESYDRNVKNDRLLSSGVRADGSISNSAMEKTEESAHTRRDNVRDESTGSRLDRRRAKEETAYAFDYKQYTEDQVNKFVEKGFGENSPRLKKVLDVANSWAERGRSSFTRDHFEGFLRDSRIVTEHKRTRRYSCLEEGPSDNYGSPSFGYGKFLGSRDDGTDCDRVRELERERVKLLRKLDELANQINQSSDMENNPGAGETVLRHNRIASGDPYYAHAGYNILDEPLDHEGPIRKPPDAKQGCESVRSMESYDMERLNLYFSPWHGQLNLLEKPQRSFWPGTTRPFRQYAHEPPHGHLVEGYLGFDRDLPVLYPNQSHHHHTSCTCSSCYYKYERVPPPQFLRDASSSSKTFEDPLNSNLYQRVNPVKIRPQNTAQSGDSTSSSNSKYLHPPQMSLGDSDLGMENLFLSQPKRSMVSHRNKKHCHPIAGAAPFITCLNCLELLKLPKELIIKEKCDKQKLRCGLCSAIILFEIENKKLVTSIMEGSSGGIAKDGGDDIQISSTCLNSDTCPSAMRTSSDPYDGSSKLKLTRESSLLEVQPHNTSDYGKMQGLHSPASPLPSFRPEEEESPDSVIAQCNARLEYNTSPKPQNSQVPVHFDNSMSNGNENSRMNQEGVSLEKNNTRQSTRDDASASAELEVPLNEYPNAGLSPLEVQPQYASDSGKMQGLHSPTSFSPSFRSEEERPDSVIAHINVLTQSENNTSPEPQTSHVPRHFDNSSSYENEKRRMNRGGVPLENRACQSPSNDVSATAEVEVPLNEDPHTGLSQDSTNASKEAKEKVKKRSKSFLAGLTKSYGEFQTLENQNPKVTVNGHVIPDDIVKRAEKLAGPVLPGDYWYDFQAGFWGIMNQPCLGIIPPFIEEFKHPLPANCAAGNTGIFINGRELNQRDLDLLASRGLPRTRNRFYAIDISGIVLDEKTSELLYNLGKLAPTVERVQRGFGMRVPEVA</sequence>
<dbReference type="Pfam" id="PF22910">
    <property type="entry name" value="EDR4-like_1st"/>
    <property type="match status" value="1"/>
</dbReference>
<feature type="region of interest" description="Disordered" evidence="2">
    <location>
        <begin position="765"/>
        <end position="847"/>
    </location>
</feature>
<dbReference type="InterPro" id="IPR021480">
    <property type="entry name" value="Zinc_ribbon_12"/>
</dbReference>
<dbReference type="PANTHER" id="PTHR31105:SF42">
    <property type="entry name" value="OS02G0258300 PROTEIN"/>
    <property type="match status" value="1"/>
</dbReference>
<feature type="region of interest" description="Disordered" evidence="2">
    <location>
        <begin position="430"/>
        <end position="461"/>
    </location>
</feature>
<dbReference type="PANTHER" id="PTHR31105">
    <property type="entry name" value="EXTRA-LARGE G-PROTEIN-LIKE"/>
    <property type="match status" value="1"/>
</dbReference>
<feature type="region of interest" description="Disordered" evidence="2">
    <location>
        <begin position="42"/>
        <end position="121"/>
    </location>
</feature>
<reference evidence="6" key="1">
    <citation type="submission" date="2025-08" db="UniProtKB">
        <authorList>
            <consortium name="RefSeq"/>
        </authorList>
    </citation>
    <scope>IDENTIFICATION</scope>
    <source>
        <tissue evidence="6">Leaf</tissue>
    </source>
</reference>
<name>A0A8B8QRQ5_9MYRT</name>
<proteinExistence type="predicted"/>
<feature type="compositionally biased region" description="Polar residues" evidence="2">
    <location>
        <begin position="438"/>
        <end position="454"/>
    </location>
</feature>
<dbReference type="Proteomes" id="UP000827889">
    <property type="component" value="Chromosome 3"/>
</dbReference>
<keyword evidence="5" id="KW-1185">Reference proteome</keyword>
<feature type="domain" description="Probable zinc-ribbon" evidence="3">
    <location>
        <begin position="495"/>
        <end position="540"/>
    </location>
</feature>
<feature type="compositionally biased region" description="Polar residues" evidence="2">
    <location>
        <begin position="806"/>
        <end position="815"/>
    </location>
</feature>
<evidence type="ECO:0000259" key="3">
    <source>
        <dbReference type="Pfam" id="PF11331"/>
    </source>
</evidence>
<feature type="compositionally biased region" description="Basic and acidic residues" evidence="2">
    <location>
        <begin position="96"/>
        <end position="121"/>
    </location>
</feature>
<organism evidence="5 6">
    <name type="scientific">Rhodamnia argentea</name>
    <dbReference type="NCBI Taxonomy" id="178133"/>
    <lineage>
        <taxon>Eukaryota</taxon>
        <taxon>Viridiplantae</taxon>
        <taxon>Streptophyta</taxon>
        <taxon>Embryophyta</taxon>
        <taxon>Tracheophyta</taxon>
        <taxon>Spermatophyta</taxon>
        <taxon>Magnoliopsida</taxon>
        <taxon>eudicotyledons</taxon>
        <taxon>Gunneridae</taxon>
        <taxon>Pentapetalae</taxon>
        <taxon>rosids</taxon>
        <taxon>malvids</taxon>
        <taxon>Myrtales</taxon>
        <taxon>Myrtaceae</taxon>
        <taxon>Myrtoideae</taxon>
        <taxon>Myrteae</taxon>
        <taxon>Australasian group</taxon>
        <taxon>Rhodamnia</taxon>
    </lineage>
</organism>
<feature type="compositionally biased region" description="Basic and acidic residues" evidence="2">
    <location>
        <begin position="54"/>
        <end position="78"/>
    </location>
</feature>
<dbReference type="Pfam" id="PF11331">
    <property type="entry name" value="Zn_ribbon_12"/>
    <property type="match status" value="1"/>
</dbReference>
<dbReference type="AlphaFoldDB" id="A0A8B8QRQ5"/>
<dbReference type="RefSeq" id="XP_030549700.1">
    <property type="nucleotide sequence ID" value="XM_030693840.2"/>
</dbReference>
<evidence type="ECO:0000313" key="6">
    <source>
        <dbReference type="RefSeq" id="XP_030549700.1"/>
    </source>
</evidence>
<dbReference type="OrthoDB" id="2020426at2759"/>
<gene>
    <name evidence="6" type="primary">LOC115754714</name>
</gene>
<dbReference type="KEGG" id="rarg:115754714"/>
<keyword evidence="1" id="KW-0175">Coiled coil</keyword>
<dbReference type="InterPro" id="IPR055126">
    <property type="entry name" value="EDR4-like_N"/>
</dbReference>
<evidence type="ECO:0000313" key="5">
    <source>
        <dbReference type="Proteomes" id="UP000827889"/>
    </source>
</evidence>
<protein>
    <submittedName>
        <fullName evidence="6">Uncharacterized protein LOC115754714 isoform X1</fullName>
    </submittedName>
</protein>
<feature type="region of interest" description="Disordered" evidence="2">
    <location>
        <begin position="577"/>
        <end position="639"/>
    </location>
</feature>
<evidence type="ECO:0000256" key="1">
    <source>
        <dbReference type="SAM" id="Coils"/>
    </source>
</evidence>
<evidence type="ECO:0000256" key="2">
    <source>
        <dbReference type="SAM" id="MobiDB-lite"/>
    </source>
</evidence>
<feature type="compositionally biased region" description="Polar residues" evidence="2">
    <location>
        <begin position="577"/>
        <end position="586"/>
    </location>
</feature>
<evidence type="ECO:0000259" key="4">
    <source>
        <dbReference type="Pfam" id="PF22910"/>
    </source>
</evidence>
<feature type="region of interest" description="Disordered" evidence="2">
    <location>
        <begin position="726"/>
        <end position="751"/>
    </location>
</feature>
<dbReference type="InterPro" id="IPR040244">
    <property type="entry name" value="EDR4-like"/>
</dbReference>
<feature type="compositionally biased region" description="Polar residues" evidence="2">
    <location>
        <begin position="651"/>
        <end position="692"/>
    </location>
</feature>
<feature type="domain" description="Enhanced disease resistance 4-like N-terminal" evidence="4">
    <location>
        <begin position="7"/>
        <end position="40"/>
    </location>
</feature>
<dbReference type="GO" id="GO:1900150">
    <property type="term" value="P:regulation of defense response to fungus"/>
    <property type="evidence" value="ECO:0007669"/>
    <property type="project" value="InterPro"/>
</dbReference>
<accession>A0A8B8QRQ5</accession>
<feature type="region of interest" description="Disordered" evidence="2">
    <location>
        <begin position="651"/>
        <end position="700"/>
    </location>
</feature>
<feature type="compositionally biased region" description="Polar residues" evidence="2">
    <location>
        <begin position="765"/>
        <end position="777"/>
    </location>
</feature>